<name>A0A1E4RLU3_9ASCO</name>
<sequence length="104" mass="12085">MSRLVQTHDFTSVHLDNCKRSKKKPKIEEWRKILAGNNYSFESFEEMYSCFACQGVDYLCSDMMKRGVSLVDSSLVFTIILFQLFYCAMFFSVSLLMSINYGLT</sequence>
<dbReference type="RefSeq" id="XP_020077286.1">
    <property type="nucleotide sequence ID" value="XM_020223030.1"/>
</dbReference>
<gene>
    <name evidence="2" type="ORF">HYPBUDRAFT_203296</name>
</gene>
<keyword evidence="1" id="KW-0812">Transmembrane</keyword>
<protein>
    <submittedName>
        <fullName evidence="2">Uncharacterized protein</fullName>
    </submittedName>
</protein>
<evidence type="ECO:0000313" key="3">
    <source>
        <dbReference type="Proteomes" id="UP000095085"/>
    </source>
</evidence>
<accession>A0A1E4RLU3</accession>
<keyword evidence="1" id="KW-1133">Transmembrane helix</keyword>
<dbReference type="EMBL" id="KV454540">
    <property type="protein sequence ID" value="ODV68219.1"/>
    <property type="molecule type" value="Genomic_DNA"/>
</dbReference>
<dbReference type="AlphaFoldDB" id="A0A1E4RLU3"/>
<evidence type="ECO:0000256" key="1">
    <source>
        <dbReference type="SAM" id="Phobius"/>
    </source>
</evidence>
<reference evidence="3" key="1">
    <citation type="submission" date="2016-05" db="EMBL/GenBank/DDBJ databases">
        <title>Comparative genomics of biotechnologically important yeasts.</title>
        <authorList>
            <consortium name="DOE Joint Genome Institute"/>
            <person name="Riley R."/>
            <person name="Haridas S."/>
            <person name="Wolfe K.H."/>
            <person name="Lopes M.R."/>
            <person name="Hittinger C.T."/>
            <person name="Goker M."/>
            <person name="Salamov A."/>
            <person name="Wisecaver J."/>
            <person name="Long T.M."/>
            <person name="Aerts A.L."/>
            <person name="Barry K."/>
            <person name="Choi C."/>
            <person name="Clum A."/>
            <person name="Coughlan A.Y."/>
            <person name="Deshpande S."/>
            <person name="Douglass A.P."/>
            <person name="Hanson S.J."/>
            <person name="Klenk H.-P."/>
            <person name="Labutti K."/>
            <person name="Lapidus A."/>
            <person name="Lindquist E."/>
            <person name="Lipzen A."/>
            <person name="Meier-Kolthoff J.P."/>
            <person name="Ohm R.A."/>
            <person name="Otillar R.P."/>
            <person name="Pangilinan J."/>
            <person name="Peng Y."/>
            <person name="Rokas A."/>
            <person name="Rosa C.A."/>
            <person name="Scheuner C."/>
            <person name="Sibirny A.A."/>
            <person name="Slot J.C."/>
            <person name="Stielow J.B."/>
            <person name="Sun H."/>
            <person name="Kurtzman C.P."/>
            <person name="Blackwell M."/>
            <person name="Grigoriev I.V."/>
            <person name="Jeffries T.W."/>
        </authorList>
    </citation>
    <scope>NUCLEOTIDE SEQUENCE [LARGE SCALE GENOMIC DNA]</scope>
    <source>
        <strain evidence="3">NRRL Y-1933</strain>
    </source>
</reference>
<feature type="transmembrane region" description="Helical" evidence="1">
    <location>
        <begin position="74"/>
        <end position="99"/>
    </location>
</feature>
<keyword evidence="1" id="KW-0472">Membrane</keyword>
<dbReference type="GeneID" id="30997579"/>
<proteinExistence type="predicted"/>
<evidence type="ECO:0000313" key="2">
    <source>
        <dbReference type="EMBL" id="ODV68219.1"/>
    </source>
</evidence>
<dbReference type="Proteomes" id="UP000095085">
    <property type="component" value="Unassembled WGS sequence"/>
</dbReference>
<keyword evidence="3" id="KW-1185">Reference proteome</keyword>
<organism evidence="2 3">
    <name type="scientific">Hyphopichia burtonii NRRL Y-1933</name>
    <dbReference type="NCBI Taxonomy" id="984485"/>
    <lineage>
        <taxon>Eukaryota</taxon>
        <taxon>Fungi</taxon>
        <taxon>Dikarya</taxon>
        <taxon>Ascomycota</taxon>
        <taxon>Saccharomycotina</taxon>
        <taxon>Pichiomycetes</taxon>
        <taxon>Debaryomycetaceae</taxon>
        <taxon>Hyphopichia</taxon>
    </lineage>
</organism>